<dbReference type="RefSeq" id="WP_182556797.1">
    <property type="nucleotide sequence ID" value="NZ_BPRF01000022.1"/>
</dbReference>
<gene>
    <name evidence="4" type="ORF">HNR51_005183</name>
</gene>
<dbReference type="InterPro" id="IPR050130">
    <property type="entry name" value="ClpA_ClpB"/>
</dbReference>
<dbReference type="SMART" id="SM00382">
    <property type="entry name" value="AAA"/>
    <property type="match status" value="1"/>
</dbReference>
<name>A0AA40VD65_9HYPH</name>
<dbReference type="GO" id="GO:0005524">
    <property type="term" value="F:ATP binding"/>
    <property type="evidence" value="ECO:0007669"/>
    <property type="project" value="UniProtKB-KW"/>
</dbReference>
<dbReference type="InterPro" id="IPR003959">
    <property type="entry name" value="ATPase_AAA_core"/>
</dbReference>
<dbReference type="InterPro" id="IPR001270">
    <property type="entry name" value="ClpA/B"/>
</dbReference>
<dbReference type="GO" id="GO:0034605">
    <property type="term" value="P:cellular response to heat"/>
    <property type="evidence" value="ECO:0007669"/>
    <property type="project" value="TreeGrafter"/>
</dbReference>
<dbReference type="GO" id="GO:0008233">
    <property type="term" value="F:peptidase activity"/>
    <property type="evidence" value="ECO:0007669"/>
    <property type="project" value="UniProtKB-KW"/>
</dbReference>
<dbReference type="InterPro" id="IPR027417">
    <property type="entry name" value="P-loop_NTPase"/>
</dbReference>
<evidence type="ECO:0000256" key="2">
    <source>
        <dbReference type="ARBA" id="ARBA00022840"/>
    </source>
</evidence>
<evidence type="ECO:0000313" key="5">
    <source>
        <dbReference type="Proteomes" id="UP000543554"/>
    </source>
</evidence>
<dbReference type="InterPro" id="IPR003593">
    <property type="entry name" value="AAA+_ATPase"/>
</dbReference>
<proteinExistence type="predicted"/>
<keyword evidence="1" id="KW-0547">Nucleotide-binding</keyword>
<dbReference type="Pfam" id="PF07724">
    <property type="entry name" value="AAA_2"/>
    <property type="match status" value="1"/>
</dbReference>
<dbReference type="Proteomes" id="UP000543554">
    <property type="component" value="Unassembled WGS sequence"/>
</dbReference>
<sequence length="392" mass="42553">MDWELIGTAALFTLLTLLGLAPLRAAGLVKDHQLPEPLVKILDQMTDPARLRELLAQRQPNQKIKPIDAATLAEQVNSRVIGQEAVVNELAALIASRSAKVHRRRPIGVFLVSGPPGTGKSELGKAIGDALPGWGGHYLVEMNKLKDAASLNSLFGAAPGFVGSDRKAGLMNHLLDNPNTVIILDEFEKACLDAQNAFLAAWQEGYIRETTQSTLVSTTDAIFILTSNAKEKEIAALAAYQRQASGNQNAGLLTSEELSERCRAILRQELPSPVLSRIDRVFAFAPLSPEALAAITLKILTEEVADYGLTLRPVPPQILLSYVDQYDRPGFDTRDLYRHIERDFGTAASTLKAEGVREIEIIYDAKTTEMTVRAVSDKSQAPKAAPRTKGGA</sequence>
<keyword evidence="4" id="KW-0378">Hydrolase</keyword>
<dbReference type="AlphaFoldDB" id="A0AA40VD65"/>
<evidence type="ECO:0000259" key="3">
    <source>
        <dbReference type="SMART" id="SM00382"/>
    </source>
</evidence>
<dbReference type="SUPFAM" id="SSF52540">
    <property type="entry name" value="P-loop containing nucleoside triphosphate hydrolases"/>
    <property type="match status" value="1"/>
</dbReference>
<dbReference type="GO" id="GO:0006508">
    <property type="term" value="P:proteolysis"/>
    <property type="evidence" value="ECO:0007669"/>
    <property type="project" value="UniProtKB-KW"/>
</dbReference>
<keyword evidence="4" id="KW-0645">Protease</keyword>
<evidence type="ECO:0000313" key="4">
    <source>
        <dbReference type="EMBL" id="MBA8916064.1"/>
    </source>
</evidence>
<dbReference type="PRINTS" id="PR00300">
    <property type="entry name" value="CLPPROTEASEA"/>
</dbReference>
<reference evidence="4 5" key="1">
    <citation type="submission" date="2020-08" db="EMBL/GenBank/DDBJ databases">
        <title>Genomic Encyclopedia of Type Strains, Phase IV (KMG-IV): sequencing the most valuable type-strain genomes for metagenomic binning, comparative biology and taxonomic classification.</title>
        <authorList>
            <person name="Goeker M."/>
        </authorList>
    </citation>
    <scope>NUCLEOTIDE SEQUENCE [LARGE SCALE GENOMIC DNA]</scope>
    <source>
        <strain evidence="4 5">DSM 11490</strain>
    </source>
</reference>
<keyword evidence="5" id="KW-1185">Reference proteome</keyword>
<accession>A0AA40VD65</accession>
<comment type="caution">
    <text evidence="4">The sequence shown here is derived from an EMBL/GenBank/DDBJ whole genome shotgun (WGS) entry which is preliminary data.</text>
</comment>
<dbReference type="EMBL" id="JACJIB010000013">
    <property type="protein sequence ID" value="MBA8916064.1"/>
    <property type="molecule type" value="Genomic_DNA"/>
</dbReference>
<dbReference type="PANTHER" id="PTHR11638">
    <property type="entry name" value="ATP-DEPENDENT CLP PROTEASE"/>
    <property type="match status" value="1"/>
</dbReference>
<keyword evidence="2 4" id="KW-0067">ATP-binding</keyword>
<protein>
    <submittedName>
        <fullName evidence="4">ATP-dependent Clp protease ATP-binding subunit ClpA</fullName>
    </submittedName>
</protein>
<dbReference type="GO" id="GO:0005737">
    <property type="term" value="C:cytoplasm"/>
    <property type="evidence" value="ECO:0007669"/>
    <property type="project" value="TreeGrafter"/>
</dbReference>
<organism evidence="4 5">
    <name type="scientific">Methylorubrum thiocyanatum</name>
    <dbReference type="NCBI Taxonomy" id="47958"/>
    <lineage>
        <taxon>Bacteria</taxon>
        <taxon>Pseudomonadati</taxon>
        <taxon>Pseudomonadota</taxon>
        <taxon>Alphaproteobacteria</taxon>
        <taxon>Hyphomicrobiales</taxon>
        <taxon>Methylobacteriaceae</taxon>
        <taxon>Methylorubrum</taxon>
    </lineage>
</organism>
<feature type="domain" description="AAA+ ATPase" evidence="3">
    <location>
        <begin position="106"/>
        <end position="249"/>
    </location>
</feature>
<evidence type="ECO:0000256" key="1">
    <source>
        <dbReference type="ARBA" id="ARBA00022741"/>
    </source>
</evidence>
<dbReference type="GO" id="GO:0016887">
    <property type="term" value="F:ATP hydrolysis activity"/>
    <property type="evidence" value="ECO:0007669"/>
    <property type="project" value="InterPro"/>
</dbReference>
<dbReference type="PANTHER" id="PTHR11638:SF89">
    <property type="entry name" value="AAA+ ATPASE DOMAIN-CONTAINING PROTEIN"/>
    <property type="match status" value="1"/>
</dbReference>
<dbReference type="Gene3D" id="3.40.50.300">
    <property type="entry name" value="P-loop containing nucleotide triphosphate hydrolases"/>
    <property type="match status" value="1"/>
</dbReference>